<keyword evidence="1" id="KW-1133">Transmembrane helix</keyword>
<reference evidence="2" key="1">
    <citation type="submission" date="2023-10" db="EMBL/GenBank/DDBJ databases">
        <title>Genome assembly of Pristionchus species.</title>
        <authorList>
            <person name="Yoshida K."/>
            <person name="Sommer R.J."/>
        </authorList>
    </citation>
    <scope>NUCLEOTIDE SEQUENCE</scope>
    <source>
        <strain evidence="2">RS0144</strain>
    </source>
</reference>
<evidence type="ECO:0000256" key="1">
    <source>
        <dbReference type="SAM" id="Phobius"/>
    </source>
</evidence>
<feature type="non-terminal residue" evidence="2">
    <location>
        <position position="1"/>
    </location>
</feature>
<evidence type="ECO:0000313" key="3">
    <source>
        <dbReference type="Proteomes" id="UP001432027"/>
    </source>
</evidence>
<keyword evidence="1" id="KW-0472">Membrane</keyword>
<accession>A0AAV5SQ42</accession>
<dbReference type="Proteomes" id="UP001432027">
    <property type="component" value="Unassembled WGS sequence"/>
</dbReference>
<dbReference type="EMBL" id="BTSX01000001">
    <property type="protein sequence ID" value="GMS81711.1"/>
    <property type="molecule type" value="Genomic_DNA"/>
</dbReference>
<gene>
    <name evidence="2" type="ORF">PENTCL1PPCAC_3886</name>
</gene>
<evidence type="ECO:0000313" key="2">
    <source>
        <dbReference type="EMBL" id="GMS81711.1"/>
    </source>
</evidence>
<feature type="transmembrane region" description="Helical" evidence="1">
    <location>
        <begin position="93"/>
        <end position="113"/>
    </location>
</feature>
<proteinExistence type="predicted"/>
<keyword evidence="1" id="KW-0812">Transmembrane</keyword>
<comment type="caution">
    <text evidence="2">The sequence shown here is derived from an EMBL/GenBank/DDBJ whole genome shotgun (WGS) entry which is preliminary data.</text>
</comment>
<sequence length="127" mass="14382">LHAALRRPSNLLLHSVQTLDESYGGGEEKERSRTRKLFMSAHEQLMKGAVSARAMAGRAHAAGVRGVQRVRQKPPLCFRIMYQVYHKYGMKHLVLIGFFLLYTALGGLLFLFVEGGHQDDLKDEWAE</sequence>
<feature type="non-terminal residue" evidence="2">
    <location>
        <position position="127"/>
    </location>
</feature>
<name>A0AAV5SQ42_9BILA</name>
<organism evidence="2 3">
    <name type="scientific">Pristionchus entomophagus</name>
    <dbReference type="NCBI Taxonomy" id="358040"/>
    <lineage>
        <taxon>Eukaryota</taxon>
        <taxon>Metazoa</taxon>
        <taxon>Ecdysozoa</taxon>
        <taxon>Nematoda</taxon>
        <taxon>Chromadorea</taxon>
        <taxon>Rhabditida</taxon>
        <taxon>Rhabditina</taxon>
        <taxon>Diplogasteromorpha</taxon>
        <taxon>Diplogasteroidea</taxon>
        <taxon>Neodiplogasteridae</taxon>
        <taxon>Pristionchus</taxon>
    </lineage>
</organism>
<dbReference type="AlphaFoldDB" id="A0AAV5SQ42"/>
<keyword evidence="3" id="KW-1185">Reference proteome</keyword>
<protein>
    <submittedName>
        <fullName evidence="2">Uncharacterized protein</fullName>
    </submittedName>
</protein>